<organism evidence="6 7">
    <name type="scientific">Pararhizobium polonicum</name>
    <dbReference type="NCBI Taxonomy" id="1612624"/>
    <lineage>
        <taxon>Bacteria</taxon>
        <taxon>Pseudomonadati</taxon>
        <taxon>Pseudomonadota</taxon>
        <taxon>Alphaproteobacteria</taxon>
        <taxon>Hyphomicrobiales</taxon>
        <taxon>Rhizobiaceae</taxon>
        <taxon>Rhizobium/Agrobacterium group</taxon>
        <taxon>Pararhizobium</taxon>
    </lineage>
</organism>
<reference evidence="6 7" key="1">
    <citation type="journal article" date="2016" name="Syst. Appl. Microbiol.">
        <title>Pararhizobium polonicum sp. nov. isolated from tumors on stone fruit rootstocks.</title>
        <authorList>
            <person name="Pulawska J."/>
            <person name="Kuzmanovic N."/>
            <person name="Willems A."/>
            <person name="Pothier J.F."/>
        </authorList>
    </citation>
    <scope>NUCLEOTIDE SEQUENCE [LARGE SCALE GENOMIC DNA]</scope>
    <source>
        <strain evidence="6 7">F5.1</strain>
    </source>
</reference>
<keyword evidence="7" id="KW-1185">Reference proteome</keyword>
<name>A0A1C7P496_9HYPH</name>
<proteinExistence type="predicted"/>
<dbReference type="InterPro" id="IPR032808">
    <property type="entry name" value="DoxX"/>
</dbReference>
<gene>
    <name evidence="6" type="ORF">ADU59_06630</name>
</gene>
<keyword evidence="3 5" id="KW-1133">Transmembrane helix</keyword>
<dbReference type="GO" id="GO:0016020">
    <property type="term" value="C:membrane"/>
    <property type="evidence" value="ECO:0007669"/>
    <property type="project" value="UniProtKB-SubCell"/>
</dbReference>
<evidence type="ECO:0000256" key="3">
    <source>
        <dbReference type="ARBA" id="ARBA00022989"/>
    </source>
</evidence>
<evidence type="ECO:0000256" key="4">
    <source>
        <dbReference type="ARBA" id="ARBA00023136"/>
    </source>
</evidence>
<protein>
    <submittedName>
        <fullName evidence="6">DoxX family protein</fullName>
    </submittedName>
</protein>
<dbReference type="OrthoDB" id="7064507at2"/>
<accession>A0A1C7P496</accession>
<comment type="caution">
    <text evidence="6">The sequence shown here is derived from an EMBL/GenBank/DDBJ whole genome shotgun (WGS) entry which is preliminary data.</text>
</comment>
<evidence type="ECO:0000256" key="1">
    <source>
        <dbReference type="ARBA" id="ARBA00004141"/>
    </source>
</evidence>
<evidence type="ECO:0000313" key="6">
    <source>
        <dbReference type="EMBL" id="OBZ96049.1"/>
    </source>
</evidence>
<dbReference type="PATRIC" id="fig|1612624.7.peg.1394"/>
<feature type="transmembrane region" description="Helical" evidence="5">
    <location>
        <begin position="13"/>
        <end position="32"/>
    </location>
</feature>
<dbReference type="Pfam" id="PF07681">
    <property type="entry name" value="DoxX"/>
    <property type="match status" value="1"/>
</dbReference>
<evidence type="ECO:0000313" key="7">
    <source>
        <dbReference type="Proteomes" id="UP000093111"/>
    </source>
</evidence>
<dbReference type="AlphaFoldDB" id="A0A1C7P496"/>
<sequence>MPSFIDSLISSRAFGYFARTVFTYMFWASGLAKLIDFNAGAAEMAHFGLEPAPLFNIAVIITQLGGSALVIANRWTWLGAGALAVFTLLTIPIAHTFWTMQEPIKTLEFYVVMEHITVIGGLMVVAWKSAPERAPVPATRAGLAEINA</sequence>
<feature type="transmembrane region" description="Helical" evidence="5">
    <location>
        <begin position="109"/>
        <end position="127"/>
    </location>
</feature>
<comment type="subcellular location">
    <subcellularLocation>
        <location evidence="1">Membrane</location>
        <topology evidence="1">Multi-pass membrane protein</topology>
    </subcellularLocation>
</comment>
<feature type="transmembrane region" description="Helical" evidence="5">
    <location>
        <begin position="77"/>
        <end position="97"/>
    </location>
</feature>
<evidence type="ECO:0000256" key="5">
    <source>
        <dbReference type="SAM" id="Phobius"/>
    </source>
</evidence>
<keyword evidence="4 5" id="KW-0472">Membrane</keyword>
<dbReference type="STRING" id="1612624.ADU59_06630"/>
<dbReference type="EMBL" id="LGLV01000005">
    <property type="protein sequence ID" value="OBZ96049.1"/>
    <property type="molecule type" value="Genomic_DNA"/>
</dbReference>
<feature type="transmembrane region" description="Helical" evidence="5">
    <location>
        <begin position="53"/>
        <end position="71"/>
    </location>
</feature>
<dbReference type="Proteomes" id="UP000093111">
    <property type="component" value="Unassembled WGS sequence"/>
</dbReference>
<dbReference type="RefSeq" id="WP_068952952.1">
    <property type="nucleotide sequence ID" value="NZ_LGLV01000005.1"/>
</dbReference>
<keyword evidence="2 5" id="KW-0812">Transmembrane</keyword>
<evidence type="ECO:0000256" key="2">
    <source>
        <dbReference type="ARBA" id="ARBA00022692"/>
    </source>
</evidence>